<dbReference type="EMBL" id="CAOQHR010000008">
    <property type="protein sequence ID" value="CAI6338619.1"/>
    <property type="molecule type" value="Genomic_DNA"/>
</dbReference>
<dbReference type="Proteomes" id="UP001152607">
    <property type="component" value="Unassembled WGS sequence"/>
</dbReference>
<sequence>MACKSRHGNRYPGRSATVKLPSPMIHGAKINLQVTTSRHLPVSFRSDPLRTRALTNHLTGRNCNFANHLC</sequence>
<feature type="region of interest" description="Disordered" evidence="1">
    <location>
        <begin position="1"/>
        <end position="20"/>
    </location>
</feature>
<dbReference type="AlphaFoldDB" id="A0A9W4UMX2"/>
<name>A0A9W4UMX2_9PLEO</name>
<evidence type="ECO:0000313" key="3">
    <source>
        <dbReference type="Proteomes" id="UP001152607"/>
    </source>
</evidence>
<proteinExistence type="predicted"/>
<evidence type="ECO:0000256" key="1">
    <source>
        <dbReference type="SAM" id="MobiDB-lite"/>
    </source>
</evidence>
<comment type="caution">
    <text evidence="2">The sequence shown here is derived from an EMBL/GenBank/DDBJ whole genome shotgun (WGS) entry which is preliminary data.</text>
</comment>
<reference evidence="2" key="1">
    <citation type="submission" date="2023-01" db="EMBL/GenBank/DDBJ databases">
        <authorList>
            <person name="Van Ghelder C."/>
            <person name="Rancurel C."/>
        </authorList>
    </citation>
    <scope>NUCLEOTIDE SEQUENCE</scope>
    <source>
        <strain evidence="2">CNCM I-4278</strain>
    </source>
</reference>
<protein>
    <submittedName>
        <fullName evidence="2">Uncharacterized protein</fullName>
    </submittedName>
</protein>
<keyword evidence="3" id="KW-1185">Reference proteome</keyword>
<gene>
    <name evidence="2" type="ORF">PDIGIT_LOCUS11749</name>
</gene>
<accession>A0A9W4UMX2</accession>
<evidence type="ECO:0000313" key="2">
    <source>
        <dbReference type="EMBL" id="CAI6338619.1"/>
    </source>
</evidence>
<organism evidence="2 3">
    <name type="scientific">Periconia digitata</name>
    <dbReference type="NCBI Taxonomy" id="1303443"/>
    <lineage>
        <taxon>Eukaryota</taxon>
        <taxon>Fungi</taxon>
        <taxon>Dikarya</taxon>
        <taxon>Ascomycota</taxon>
        <taxon>Pezizomycotina</taxon>
        <taxon>Dothideomycetes</taxon>
        <taxon>Pleosporomycetidae</taxon>
        <taxon>Pleosporales</taxon>
        <taxon>Massarineae</taxon>
        <taxon>Periconiaceae</taxon>
        <taxon>Periconia</taxon>
    </lineage>
</organism>